<proteinExistence type="inferred from homology"/>
<feature type="binding site" evidence="13">
    <location>
        <position position="257"/>
    </location>
    <ligand>
        <name>Ca(2+)</name>
        <dbReference type="ChEBI" id="CHEBI:29108"/>
        <label>2</label>
    </ligand>
</feature>
<keyword evidence="19" id="KW-1185">Reference proteome</keyword>
<dbReference type="AlphaFoldDB" id="A0A2Z6P3W6"/>
<dbReference type="InterPro" id="IPR002016">
    <property type="entry name" value="Haem_peroxidase"/>
</dbReference>
<evidence type="ECO:0000256" key="13">
    <source>
        <dbReference type="PIRSR" id="PIRSR600823-3"/>
    </source>
</evidence>
<keyword evidence="16" id="KW-0964">Secreted</keyword>
<dbReference type="PANTHER" id="PTHR31517:SF11">
    <property type="entry name" value="PEROXIDASE 31"/>
    <property type="match status" value="1"/>
</dbReference>
<comment type="similarity">
    <text evidence="16">Belongs to the peroxidase family. Classical plant (class III) peroxidase subfamily.</text>
</comment>
<dbReference type="OrthoDB" id="2113341at2759"/>
<keyword evidence="4 16" id="KW-0575">Peroxidase</keyword>
<evidence type="ECO:0000256" key="4">
    <source>
        <dbReference type="ARBA" id="ARBA00022559"/>
    </source>
</evidence>
<feature type="active site" description="Proton acceptor" evidence="11">
    <location>
        <position position="75"/>
    </location>
</feature>
<feature type="binding site" evidence="13">
    <location>
        <position position="82"/>
    </location>
    <ligand>
        <name>Ca(2+)</name>
        <dbReference type="ChEBI" id="CHEBI:29108"/>
        <label>1</label>
    </ligand>
</feature>
<evidence type="ECO:0000256" key="14">
    <source>
        <dbReference type="PIRSR" id="PIRSR600823-4"/>
    </source>
</evidence>
<keyword evidence="13 16" id="KW-0106">Calcium</keyword>
<evidence type="ECO:0000256" key="8">
    <source>
        <dbReference type="ARBA" id="ARBA00023002"/>
    </source>
</evidence>
<dbReference type="CDD" id="cd00693">
    <property type="entry name" value="secretory_peroxidase"/>
    <property type="match status" value="1"/>
</dbReference>
<keyword evidence="6 13" id="KW-0479">Metal-binding</keyword>
<dbReference type="PROSITE" id="PS00435">
    <property type="entry name" value="PEROXIDASE_1"/>
    <property type="match status" value="1"/>
</dbReference>
<evidence type="ECO:0000256" key="9">
    <source>
        <dbReference type="ARBA" id="ARBA00023004"/>
    </source>
</evidence>
<feature type="disulfide bond" evidence="15">
    <location>
        <begin position="44"/>
        <end position="126"/>
    </location>
</feature>
<evidence type="ECO:0000313" key="18">
    <source>
        <dbReference type="EMBL" id="GAU42925.1"/>
    </source>
</evidence>
<feature type="disulfide bond" evidence="15">
    <location>
        <begin position="132"/>
        <end position="333"/>
    </location>
</feature>
<evidence type="ECO:0000256" key="15">
    <source>
        <dbReference type="PIRSR" id="PIRSR600823-5"/>
    </source>
</evidence>
<feature type="binding site" evidence="13">
    <location>
        <position position="86"/>
    </location>
    <ligand>
        <name>Ca(2+)</name>
        <dbReference type="ChEBI" id="CHEBI:29108"/>
        <label>1</label>
    </ligand>
</feature>
<dbReference type="GO" id="GO:0046872">
    <property type="term" value="F:metal ion binding"/>
    <property type="evidence" value="ECO:0007669"/>
    <property type="project" value="UniProtKB-UniRule"/>
</dbReference>
<evidence type="ECO:0000256" key="16">
    <source>
        <dbReference type="RuleBase" id="RU362060"/>
    </source>
</evidence>
<feature type="binding site" evidence="12">
    <location>
        <position position="174"/>
    </location>
    <ligand>
        <name>substrate</name>
    </ligand>
</feature>
<dbReference type="PANTHER" id="PTHR31517">
    <property type="match status" value="1"/>
</dbReference>
<dbReference type="GO" id="GO:0140825">
    <property type="term" value="F:lactoperoxidase activity"/>
    <property type="evidence" value="ECO:0007669"/>
    <property type="project" value="UniProtKB-EC"/>
</dbReference>
<dbReference type="PROSITE" id="PS50873">
    <property type="entry name" value="PEROXIDASE_4"/>
    <property type="match status" value="1"/>
</dbReference>
<dbReference type="Pfam" id="PF00141">
    <property type="entry name" value="peroxidase"/>
    <property type="match status" value="1"/>
</dbReference>
<name>A0A2Z6P3W6_TRISU</name>
<dbReference type="EMBL" id="DF973947">
    <property type="protein sequence ID" value="GAU42925.1"/>
    <property type="molecule type" value="Genomic_DNA"/>
</dbReference>
<organism evidence="18 19">
    <name type="scientific">Trifolium subterraneum</name>
    <name type="common">Subterranean clover</name>
    <dbReference type="NCBI Taxonomy" id="3900"/>
    <lineage>
        <taxon>Eukaryota</taxon>
        <taxon>Viridiplantae</taxon>
        <taxon>Streptophyta</taxon>
        <taxon>Embryophyta</taxon>
        <taxon>Tracheophyta</taxon>
        <taxon>Spermatophyta</taxon>
        <taxon>Magnoliopsida</taxon>
        <taxon>eudicotyledons</taxon>
        <taxon>Gunneridae</taxon>
        <taxon>Pentapetalae</taxon>
        <taxon>rosids</taxon>
        <taxon>fabids</taxon>
        <taxon>Fabales</taxon>
        <taxon>Fabaceae</taxon>
        <taxon>Papilionoideae</taxon>
        <taxon>50 kb inversion clade</taxon>
        <taxon>NPAAA clade</taxon>
        <taxon>Hologalegina</taxon>
        <taxon>IRL clade</taxon>
        <taxon>Trifolieae</taxon>
        <taxon>Trifolium</taxon>
    </lineage>
</organism>
<evidence type="ECO:0000256" key="7">
    <source>
        <dbReference type="ARBA" id="ARBA00022729"/>
    </source>
</evidence>
<sequence>MATTKTSSTKSKTSTTLLPLFLIFLINLNLSESKLTLDFYKQTCPQFDEIIQQTVTSKQIQSPTTAAATLRLFLHDCLLPNGCDASVLLSSTPFNKAERDNDINLSLPGDAFDLIVRIKTALELSCPNTVSCSDILVTATRDLLVMLGGPHFNVYLGRRDGRSSVSTAVNNFLPKPTMPMSQIIDIFAKRGFTVEEMVALSGAHTVGFSHCSEISADIYNNSSNSGSYSSYNPRFVEGLRKACGDYKKNPTLSVFNDIMTPNKFDNVYFQNLPKGLGVLKSDHGLFSDNLTKPFVERFAADQDRFFKVFASSMQKLSLLGVMTGRKAWWRWWCARSPEVWCTCKCKYFEAQVKELQNEVRMNAPTLLMRTRSAYSIADLFGRKTQFGLNFMVMMSD</sequence>
<protein>
    <recommendedName>
        <fullName evidence="3 16">Peroxidase</fullName>
        <ecNumber evidence="3 16">1.11.1.7</ecNumber>
    </recommendedName>
</protein>
<evidence type="ECO:0000313" key="19">
    <source>
        <dbReference type="Proteomes" id="UP000242715"/>
    </source>
</evidence>
<accession>A0A2Z6P3W6</accession>
<feature type="domain" description="Plant heme peroxidase family profile" evidence="17">
    <location>
        <begin position="34"/>
        <end position="337"/>
    </location>
</feature>
<feature type="binding site" evidence="13">
    <location>
        <position position="265"/>
    </location>
    <ligand>
        <name>Ca(2+)</name>
        <dbReference type="ChEBI" id="CHEBI:29108"/>
        <label>2</label>
    </ligand>
</feature>
<feature type="binding site" evidence="13">
    <location>
        <position position="98"/>
    </location>
    <ligand>
        <name>Ca(2+)</name>
        <dbReference type="ChEBI" id="CHEBI:29108"/>
        <label>1</label>
    </ligand>
</feature>
<comment type="catalytic activity">
    <reaction evidence="1 16">
        <text>2 a phenolic donor + H2O2 = 2 a phenolic radical donor + 2 H2O</text>
        <dbReference type="Rhea" id="RHEA:56136"/>
        <dbReference type="ChEBI" id="CHEBI:15377"/>
        <dbReference type="ChEBI" id="CHEBI:16240"/>
        <dbReference type="ChEBI" id="CHEBI:139520"/>
        <dbReference type="ChEBI" id="CHEBI:139521"/>
        <dbReference type="EC" id="1.11.1.7"/>
    </reaction>
</comment>
<reference evidence="19" key="1">
    <citation type="journal article" date="2017" name="Front. Plant Sci.">
        <title>Climate Clever Clovers: New Paradigm to Reduce the Environmental Footprint of Ruminants by Breeding Low Methanogenic Forages Utilizing Haplotype Variation.</title>
        <authorList>
            <person name="Kaur P."/>
            <person name="Appels R."/>
            <person name="Bayer P.E."/>
            <person name="Keeble-Gagnere G."/>
            <person name="Wang J."/>
            <person name="Hirakawa H."/>
            <person name="Shirasawa K."/>
            <person name="Vercoe P."/>
            <person name="Stefanova K."/>
            <person name="Durmic Z."/>
            <person name="Nichols P."/>
            <person name="Revell C."/>
            <person name="Isobe S.N."/>
            <person name="Edwards D."/>
            <person name="Erskine W."/>
        </authorList>
    </citation>
    <scope>NUCLEOTIDE SEQUENCE [LARGE SCALE GENOMIC DNA]</scope>
    <source>
        <strain evidence="19">cv. Daliak</strain>
    </source>
</reference>
<evidence type="ECO:0000256" key="1">
    <source>
        <dbReference type="ARBA" id="ARBA00000189"/>
    </source>
</evidence>
<evidence type="ECO:0000256" key="6">
    <source>
        <dbReference type="ARBA" id="ARBA00022723"/>
    </source>
</evidence>
<dbReference type="EC" id="1.11.1.7" evidence="3 16"/>
<dbReference type="Gene3D" id="1.10.520.10">
    <property type="match status" value="1"/>
</dbReference>
<feature type="binding site" evidence="13">
    <location>
        <position position="84"/>
    </location>
    <ligand>
        <name>Ca(2+)</name>
        <dbReference type="ChEBI" id="CHEBI:29108"/>
        <label>1</label>
    </ligand>
</feature>
<dbReference type="InterPro" id="IPR000823">
    <property type="entry name" value="Peroxidase_pln"/>
</dbReference>
<dbReference type="InterPro" id="IPR010255">
    <property type="entry name" value="Haem_peroxidase_sf"/>
</dbReference>
<evidence type="ECO:0000256" key="5">
    <source>
        <dbReference type="ARBA" id="ARBA00022617"/>
    </source>
</evidence>
<keyword evidence="10 15" id="KW-1015">Disulfide bond</keyword>
<keyword evidence="9 13" id="KW-0408">Iron</keyword>
<comment type="cofactor">
    <cofactor evidence="13 16">
        <name>heme b</name>
        <dbReference type="ChEBI" id="CHEBI:60344"/>
    </cofactor>
    <text evidence="13 16">Binds 1 heme b (iron(II)-protoporphyrin IX) group per subunit.</text>
</comment>
<feature type="binding site" evidence="13">
    <location>
        <position position="76"/>
    </location>
    <ligand>
        <name>Ca(2+)</name>
        <dbReference type="ChEBI" id="CHEBI:29108"/>
        <label>1</label>
    </ligand>
</feature>
<dbReference type="FunFam" id="1.10.420.10:FF:000007">
    <property type="entry name" value="Peroxidase"/>
    <property type="match status" value="1"/>
</dbReference>
<dbReference type="GO" id="GO:0020037">
    <property type="term" value="F:heme binding"/>
    <property type="evidence" value="ECO:0007669"/>
    <property type="project" value="UniProtKB-UniRule"/>
</dbReference>
<feature type="disulfide bond" evidence="15">
    <location>
        <begin position="211"/>
        <end position="243"/>
    </location>
</feature>
<feature type="binding site" description="axial binding residue" evidence="13">
    <location>
        <position position="204"/>
    </location>
    <ligand>
        <name>heme b</name>
        <dbReference type="ChEBI" id="CHEBI:60344"/>
    </ligand>
    <ligandPart>
        <name>Fe</name>
        <dbReference type="ChEBI" id="CHEBI:18248"/>
    </ligandPart>
</feature>
<dbReference type="PRINTS" id="PR00458">
    <property type="entry name" value="PEROXIDASE"/>
</dbReference>
<comment type="function">
    <text evidence="16">Removal of H(2)O(2), oxidation of toxic reductants, biosynthesis and degradation of lignin, suberization, auxin catabolism, response to environmental stresses such as wounding, pathogen attack and oxidative stress.</text>
</comment>
<dbReference type="SUPFAM" id="SSF48113">
    <property type="entry name" value="Heme-dependent peroxidases"/>
    <property type="match status" value="1"/>
</dbReference>
<dbReference type="GO" id="GO:0042744">
    <property type="term" value="P:hydrogen peroxide catabolic process"/>
    <property type="evidence" value="ECO:0007669"/>
    <property type="project" value="UniProtKB-KW"/>
</dbReference>
<evidence type="ECO:0000256" key="11">
    <source>
        <dbReference type="PIRSR" id="PIRSR600823-1"/>
    </source>
</evidence>
<comment type="subcellular location">
    <subcellularLocation>
        <location evidence="16">Secreted</location>
    </subcellularLocation>
</comment>
<dbReference type="PRINTS" id="PR00461">
    <property type="entry name" value="PLPEROXIDASE"/>
</dbReference>
<dbReference type="GO" id="GO:0005576">
    <property type="term" value="C:extracellular region"/>
    <property type="evidence" value="ECO:0007669"/>
    <property type="project" value="UniProtKB-SubCell"/>
</dbReference>
<dbReference type="Proteomes" id="UP000242715">
    <property type="component" value="Unassembled WGS sequence"/>
</dbReference>
<keyword evidence="7 16" id="KW-0732">Signal</keyword>
<evidence type="ECO:0000259" key="17">
    <source>
        <dbReference type="PROSITE" id="PS50873"/>
    </source>
</evidence>
<evidence type="ECO:0000256" key="2">
    <source>
        <dbReference type="ARBA" id="ARBA00006873"/>
    </source>
</evidence>
<dbReference type="Gene3D" id="1.10.420.10">
    <property type="entry name" value="Peroxidase, domain 2"/>
    <property type="match status" value="1"/>
</dbReference>
<comment type="cofactor">
    <cofactor evidence="13 16">
        <name>Ca(2+)</name>
        <dbReference type="ChEBI" id="CHEBI:29108"/>
    </cofactor>
    <text evidence="13 16">Binds 2 calcium ions per subunit.</text>
</comment>
<dbReference type="InterPro" id="IPR033905">
    <property type="entry name" value="Secretory_peroxidase"/>
</dbReference>
<feature type="binding site" evidence="13">
    <location>
        <position position="205"/>
    </location>
    <ligand>
        <name>Ca(2+)</name>
        <dbReference type="ChEBI" id="CHEBI:29108"/>
        <label>2</label>
    </ligand>
</feature>
<gene>
    <name evidence="18" type="ORF">TSUD_283480</name>
</gene>
<feature type="site" description="Transition state stabilizer" evidence="14">
    <location>
        <position position="71"/>
    </location>
</feature>
<feature type="binding site" evidence="13">
    <location>
        <position position="260"/>
    </location>
    <ligand>
        <name>Ca(2+)</name>
        <dbReference type="ChEBI" id="CHEBI:29108"/>
        <label>2</label>
    </ligand>
</feature>
<evidence type="ECO:0000256" key="3">
    <source>
        <dbReference type="ARBA" id="ARBA00012313"/>
    </source>
</evidence>
<keyword evidence="5 16" id="KW-0349">Heme</keyword>
<evidence type="ECO:0000256" key="10">
    <source>
        <dbReference type="ARBA" id="ARBA00023157"/>
    </source>
</evidence>
<keyword evidence="16" id="KW-0376">Hydrogen peroxide</keyword>
<comment type="similarity">
    <text evidence="2">Belongs to the peroxidase family. Ascorbate peroxidase subfamily.</text>
</comment>
<feature type="disulfide bond" evidence="15">
    <location>
        <begin position="77"/>
        <end position="83"/>
    </location>
</feature>
<keyword evidence="8 16" id="KW-0560">Oxidoreductase</keyword>
<evidence type="ECO:0000256" key="12">
    <source>
        <dbReference type="PIRSR" id="PIRSR600823-2"/>
    </source>
</evidence>
<feature type="chain" id="PRO_5016195500" description="Peroxidase" evidence="16">
    <location>
        <begin position="34"/>
        <end position="396"/>
    </location>
</feature>
<feature type="signal peptide" evidence="16">
    <location>
        <begin position="1"/>
        <end position="33"/>
    </location>
</feature>
<dbReference type="GO" id="GO:0006979">
    <property type="term" value="P:response to oxidative stress"/>
    <property type="evidence" value="ECO:0007669"/>
    <property type="project" value="UniProtKB-UniRule"/>
</dbReference>
<dbReference type="InterPro" id="IPR019793">
    <property type="entry name" value="Peroxidases_heam-ligand_BS"/>
</dbReference>